<keyword evidence="7 12" id="KW-0949">S-adenosyl-L-methionine</keyword>
<dbReference type="InterPro" id="IPR023576">
    <property type="entry name" value="UbiE/COQ5_MeTrFase_CS"/>
</dbReference>
<evidence type="ECO:0000256" key="5">
    <source>
        <dbReference type="ARBA" id="ARBA00022679"/>
    </source>
</evidence>
<dbReference type="NCBIfam" id="NF001244">
    <property type="entry name" value="PRK00216.1-5"/>
    <property type="match status" value="1"/>
</dbReference>
<dbReference type="InterPro" id="IPR009001">
    <property type="entry name" value="Transl_elong_EF1A/Init_IF2_C"/>
</dbReference>
<dbReference type="Gene3D" id="3.40.50.150">
    <property type="entry name" value="Vaccinia Virus protein VP39"/>
    <property type="match status" value="1"/>
</dbReference>
<dbReference type="Gene3D" id="2.40.30.10">
    <property type="entry name" value="Translation factors"/>
    <property type="match status" value="2"/>
</dbReference>
<evidence type="ECO:0000256" key="8">
    <source>
        <dbReference type="ARBA" id="ARBA00022741"/>
    </source>
</evidence>
<dbReference type="CDD" id="cd04165">
    <property type="entry name" value="GTPBP1_like"/>
    <property type="match status" value="1"/>
</dbReference>
<proteinExistence type="inferred from homology"/>
<organism evidence="13 14">
    <name type="scientific">Sarcoptes scabiei</name>
    <name type="common">Itch mite</name>
    <name type="synonym">Acarus scabiei</name>
    <dbReference type="NCBI Taxonomy" id="52283"/>
    <lineage>
        <taxon>Eukaryota</taxon>
        <taxon>Metazoa</taxon>
        <taxon>Ecdysozoa</taxon>
        <taxon>Arthropoda</taxon>
        <taxon>Chelicerata</taxon>
        <taxon>Arachnida</taxon>
        <taxon>Acari</taxon>
        <taxon>Acariformes</taxon>
        <taxon>Sarcoptiformes</taxon>
        <taxon>Astigmata</taxon>
        <taxon>Psoroptidia</taxon>
        <taxon>Sarcoptoidea</taxon>
        <taxon>Sarcoptidae</taxon>
        <taxon>Sarcoptinae</taxon>
        <taxon>Sarcoptes</taxon>
    </lineage>
</organism>
<dbReference type="FunFam" id="2.40.30.10:FF:000014">
    <property type="entry name" value="Probable GTP-binding protein 1"/>
    <property type="match status" value="1"/>
</dbReference>
<evidence type="ECO:0000256" key="11">
    <source>
        <dbReference type="ARBA" id="ARBA00046387"/>
    </source>
</evidence>
<feature type="binding site" evidence="12">
    <location>
        <begin position="648"/>
        <end position="649"/>
    </location>
    <ligand>
        <name>S-adenosyl-L-methionine</name>
        <dbReference type="ChEBI" id="CHEBI:59789"/>
    </ligand>
</feature>
<dbReference type="GO" id="GO:0005525">
    <property type="term" value="F:GTP binding"/>
    <property type="evidence" value="ECO:0007669"/>
    <property type="project" value="UniProtKB-KW"/>
</dbReference>
<dbReference type="InterPro" id="IPR000795">
    <property type="entry name" value="T_Tr_GTP-bd_dom"/>
</dbReference>
<dbReference type="SUPFAM" id="SSF53335">
    <property type="entry name" value="S-adenosyl-L-methionine-dependent methyltransferases"/>
    <property type="match status" value="1"/>
</dbReference>
<gene>
    <name evidence="13" type="ORF">QR98_0004860</name>
</gene>
<dbReference type="VEuPathDB" id="VectorBase:SSCA008487"/>
<dbReference type="GO" id="GO:0032259">
    <property type="term" value="P:methylation"/>
    <property type="evidence" value="ECO:0007669"/>
    <property type="project" value="UniProtKB-KW"/>
</dbReference>
<comment type="subcellular location">
    <subcellularLocation>
        <location evidence="1">Cytoplasm</location>
    </subcellularLocation>
    <subcellularLocation>
        <location evidence="12">Mitochondrion inner membrane</location>
        <topology evidence="12">Peripheral membrane protein</topology>
        <orientation evidence="12">Matrix side</orientation>
    </subcellularLocation>
</comment>
<dbReference type="GO" id="GO:0031314">
    <property type="term" value="C:extrinsic component of mitochondrial inner membrane"/>
    <property type="evidence" value="ECO:0007669"/>
    <property type="project" value="UniProtKB-UniRule"/>
</dbReference>
<name>A0A131ZVI6_SARSC</name>
<accession>A0A131ZVI6</accession>
<keyword evidence="12" id="KW-0472">Membrane</keyword>
<dbReference type="PROSITE" id="PS51722">
    <property type="entry name" value="G_TR_2"/>
    <property type="match status" value="1"/>
</dbReference>
<dbReference type="Pfam" id="PF01209">
    <property type="entry name" value="Ubie_methyltran"/>
    <property type="match status" value="1"/>
</dbReference>
<feature type="binding site" evidence="12">
    <location>
        <position position="619"/>
    </location>
    <ligand>
        <name>S-adenosyl-L-methionine</name>
        <dbReference type="ChEBI" id="CHEBI:59789"/>
    </ligand>
</feature>
<keyword evidence="8" id="KW-0547">Nucleotide-binding</keyword>
<evidence type="ECO:0000313" key="14">
    <source>
        <dbReference type="Proteomes" id="UP000616769"/>
    </source>
</evidence>
<dbReference type="PROSITE" id="PS51608">
    <property type="entry name" value="SAM_MT_UBIE"/>
    <property type="match status" value="1"/>
</dbReference>
<dbReference type="FunFam" id="2.40.30.10:FF:000028">
    <property type="entry name" value="GTP-binding protein 1,-like"/>
    <property type="match status" value="1"/>
</dbReference>
<keyword evidence="6 12" id="KW-0831">Ubiquinone biosynthesis</keyword>
<comment type="subunit">
    <text evidence="11">Component of a multi-subunit COQ enzyme complex, composed of at least COQ3, COQ4, COQ5, COQ6, COQ7 and COQ9. Interacts with PYURF; the interaction is direct, stabilizes COQ5 protein and associates PYURF with COQ enzyme complex.</text>
</comment>
<dbReference type="Gene3D" id="3.40.50.300">
    <property type="entry name" value="P-loop containing nucleotide triphosphate hydrolases"/>
    <property type="match status" value="1"/>
</dbReference>
<dbReference type="EMBL" id="JXLN01000883">
    <property type="protein sequence ID" value="KPM01599.1"/>
    <property type="molecule type" value="Genomic_DNA"/>
</dbReference>
<keyword evidence="9" id="KW-0342">GTP-binding</keyword>
<dbReference type="InterPro" id="IPR035531">
    <property type="entry name" value="GTPBP1-like"/>
</dbReference>
<evidence type="ECO:0000256" key="1">
    <source>
        <dbReference type="ARBA" id="ARBA00004496"/>
    </source>
</evidence>
<keyword evidence="4 12" id="KW-0489">Methyltransferase</keyword>
<reference evidence="13 14" key="1">
    <citation type="journal article" date="2015" name="Parasit. Vectors">
        <title>Draft genome of the scabies mite.</title>
        <authorList>
            <person name="Rider S.D.Jr."/>
            <person name="Morgan M.S."/>
            <person name="Arlian L.G."/>
        </authorList>
    </citation>
    <scope>NUCLEOTIDE SEQUENCE [LARGE SCALE GENOMIC DNA]</scope>
    <source>
        <strain evidence="13">Arlian Lab</strain>
    </source>
</reference>
<dbReference type="InterPro" id="IPR009000">
    <property type="entry name" value="Transl_B-barrel_sf"/>
</dbReference>
<dbReference type="GO" id="GO:0003924">
    <property type="term" value="F:GTPase activity"/>
    <property type="evidence" value="ECO:0007669"/>
    <property type="project" value="InterPro"/>
</dbReference>
<keyword evidence="3" id="KW-0963">Cytoplasm</keyword>
<dbReference type="InterPro" id="IPR029063">
    <property type="entry name" value="SAM-dependent_MTases_sf"/>
</dbReference>
<evidence type="ECO:0000256" key="3">
    <source>
        <dbReference type="ARBA" id="ARBA00022490"/>
    </source>
</evidence>
<evidence type="ECO:0000256" key="7">
    <source>
        <dbReference type="ARBA" id="ARBA00022691"/>
    </source>
</evidence>
<comment type="catalytic activity">
    <reaction evidence="12">
        <text>a 2-methoxy-6-(all-trans-polyprenyl)benzene-1,4-diol + S-adenosyl-L-methionine = a 5-methoxy-2-methyl-3-(all-trans-polyprenyl)benzene-1,4-diol + S-adenosyl-L-homocysteine + H(+)</text>
        <dbReference type="Rhea" id="RHEA:28286"/>
        <dbReference type="Rhea" id="RHEA-COMP:10858"/>
        <dbReference type="Rhea" id="RHEA-COMP:10859"/>
        <dbReference type="ChEBI" id="CHEBI:15378"/>
        <dbReference type="ChEBI" id="CHEBI:57856"/>
        <dbReference type="ChEBI" id="CHEBI:59789"/>
        <dbReference type="ChEBI" id="CHEBI:84166"/>
        <dbReference type="ChEBI" id="CHEBI:84167"/>
        <dbReference type="EC" id="2.1.1.201"/>
    </reaction>
</comment>
<dbReference type="Proteomes" id="UP000616769">
    <property type="component" value="Unassembled WGS sequence"/>
</dbReference>
<dbReference type="GO" id="GO:0003746">
    <property type="term" value="F:translation elongation factor activity"/>
    <property type="evidence" value="ECO:0007669"/>
    <property type="project" value="TreeGrafter"/>
</dbReference>
<feature type="binding site" evidence="12">
    <location>
        <position position="665"/>
    </location>
    <ligand>
        <name>S-adenosyl-L-methionine</name>
        <dbReference type="ChEBI" id="CHEBI:59789"/>
    </ligand>
</feature>
<comment type="similarity">
    <text evidence="12">Belongs to the class I-like SAM-binding methyltransferase superfamily. MenG/UbiE family.</text>
</comment>
<evidence type="ECO:0000256" key="10">
    <source>
        <dbReference type="ARBA" id="ARBA00025630"/>
    </source>
</evidence>
<dbReference type="PROSITE" id="PS01184">
    <property type="entry name" value="UBIE_2"/>
    <property type="match status" value="1"/>
</dbReference>
<dbReference type="GO" id="GO:0008425">
    <property type="term" value="F:2-methoxy-6-polyprenyl-1,4-benzoquinol methyltransferase activity"/>
    <property type="evidence" value="ECO:0007669"/>
    <property type="project" value="UniProtKB-UniRule"/>
</dbReference>
<dbReference type="Pfam" id="PF00009">
    <property type="entry name" value="GTP_EFTU"/>
    <property type="match status" value="1"/>
</dbReference>
<evidence type="ECO:0000256" key="2">
    <source>
        <dbReference type="ARBA" id="ARBA00007249"/>
    </source>
</evidence>
<sequence>MFTNVCNDSSENHLNHNSLKLDLNINSLLNQKKELLKPDPEWIGLFSDRIQTKLNESTEFMIDIGKFHNNQIGMTINELDTCFENLNEITASVGANLILLCRKQIDHSSNFYVYECLVRRKSKDDDFQEVRIAVVGNVDSGKSTLLGVLTHCELDNGRGLARQKLFRHKHEIETGRTSSIGNDILGFDSSGKIVNKPTTHGNAQQWSKICEESSKVITFIDLAGHEKYLKTTIFGMTSHSPDYALLMIGANAGIIGMTKEHLGVTLALNIPVFVVITKIDMCPANILQSTISSLKKILKSPGCRKIPILVESDEDVVISATNFVSERLCPIFQVSNVEGTNLDYLKKFLNLLCSRAHNFDNSPAEFQIDEIYSVPGVGTVVSGLSIKGVIKANDILLLGPDSLGNYHNVAIKSIHRKRLAVKEVRSGQTASFALKKVKKNEVRKGMMMLCPSLNPKSFWEFEGEILVLHHPTTITARYQAMVHCGGIRQTAQILSMNQNCLRTGDKAKVHFRFIKNPEYLTVGTKLIFREGRTKAIGTVTKLFVVNEVFDSVAKNYDLMNDFMSFGIHRYWKSEFIQKLRPYAGTKLIDVAGGTGDIAFEFLQYAKENGIPDCSVTVCDVNEKMLQLGRRRAKSLGIKESDCQWIAGDAMNLPFESNVFDAYTISFGIRNAVDINQVLAEAHRVLKPGGMFLCLEFSSQINNPLIKIFYDWYSFEIIPVIGELVTAQWNSYQYLVESIRKFPDQETFKQMIEMNDFKLVYYDNYLSGMTSIHYGYKPS</sequence>
<dbReference type="InterPro" id="IPR050055">
    <property type="entry name" value="EF-Tu_GTPase"/>
</dbReference>
<comment type="similarity">
    <text evidence="2">Belongs to the TRAFAC class translation factor GTPase superfamily. Classic translation factor GTPase family. EF-Tu/EF-1A subfamily.</text>
</comment>
<keyword evidence="5 12" id="KW-0808">Transferase</keyword>
<evidence type="ECO:0000256" key="6">
    <source>
        <dbReference type="ARBA" id="ARBA00022688"/>
    </source>
</evidence>
<dbReference type="CDD" id="cd03708">
    <property type="entry name" value="GTPBP_III"/>
    <property type="match status" value="1"/>
</dbReference>
<dbReference type="Pfam" id="PF03144">
    <property type="entry name" value="GTP_EFTU_D2"/>
    <property type="match status" value="1"/>
</dbReference>
<protein>
    <recommendedName>
        <fullName evidence="12">2-methoxy-6-polyprenyl-1,4-benzoquinol methylase, mitochondrial</fullName>
        <ecNumber evidence="12">2.1.1.201</ecNumber>
    </recommendedName>
    <alternativeName>
        <fullName evidence="12">Ubiquinone biosynthesis methyltransferase COQ5</fullName>
    </alternativeName>
</protein>
<comment type="function">
    <text evidence="12">Methyltransferase required for the conversion of 2-polyprenyl-6-methoxy-1,4-benzoquinol (DDMQH2) to 2-polyprenyl-3-methyl-6-methoxy-1,4-benzoquinol (DMQH2).</text>
</comment>
<dbReference type="SUPFAM" id="SSF50465">
    <property type="entry name" value="EF-Tu/eEF-1alpha/eIF2-gamma C-terminal domain"/>
    <property type="match status" value="1"/>
</dbReference>
<evidence type="ECO:0000256" key="4">
    <source>
        <dbReference type="ARBA" id="ARBA00022603"/>
    </source>
</evidence>
<dbReference type="HAMAP" id="MF_01813">
    <property type="entry name" value="MenG_UbiE_methyltr"/>
    <property type="match status" value="1"/>
</dbReference>
<dbReference type="EC" id="2.1.1.201" evidence="12"/>
<dbReference type="InterPro" id="IPR004033">
    <property type="entry name" value="UbiE/COQ5_MeTrFase"/>
</dbReference>
<dbReference type="AlphaFoldDB" id="A0A131ZVI6"/>
<dbReference type="InterPro" id="IPR027417">
    <property type="entry name" value="P-loop_NTPase"/>
</dbReference>
<dbReference type="NCBIfam" id="TIGR01934">
    <property type="entry name" value="MenG_MenH_UbiE"/>
    <property type="match status" value="1"/>
</dbReference>
<dbReference type="InterPro" id="IPR004161">
    <property type="entry name" value="EFTu-like_2"/>
</dbReference>
<evidence type="ECO:0000313" key="13">
    <source>
        <dbReference type="EMBL" id="KPM01599.1"/>
    </source>
</evidence>
<comment type="function">
    <text evidence="10">Promotes degradation of target mRNA species. Plays a role in the regulation of circadian mRNA stability. Binds GTP and has GTPase activity.</text>
</comment>
<dbReference type="PANTHER" id="PTHR43721">
    <property type="entry name" value="ELONGATION FACTOR TU-RELATED"/>
    <property type="match status" value="1"/>
</dbReference>
<dbReference type="SUPFAM" id="SSF50447">
    <property type="entry name" value="Translation proteins"/>
    <property type="match status" value="1"/>
</dbReference>
<comment type="caution">
    <text evidence="13">The sequence shown here is derived from an EMBL/GenBank/DDBJ whole genome shotgun (WGS) entry which is preliminary data.</text>
</comment>
<dbReference type="PANTHER" id="PTHR43721:SF9">
    <property type="entry name" value="GTP-BINDING PROTEIN 1"/>
    <property type="match status" value="1"/>
</dbReference>
<dbReference type="PROSITE" id="PS01183">
    <property type="entry name" value="UBIE_1"/>
    <property type="match status" value="1"/>
</dbReference>
<dbReference type="UniPathway" id="UPA00232"/>
<dbReference type="CDD" id="cd03694">
    <property type="entry name" value="GTPBP_II"/>
    <property type="match status" value="1"/>
</dbReference>
<dbReference type="FunFam" id="3.40.50.300:FF:000091">
    <property type="entry name" value="Probable GTP-binding protein 1"/>
    <property type="match status" value="1"/>
</dbReference>
<keyword evidence="12" id="KW-0999">Mitochondrion inner membrane</keyword>
<dbReference type="FunFam" id="3.40.50.150:FF:000064">
    <property type="entry name" value="2-methoxy-6-polyprenyl-1,4-benzoquinol methylase, mitochondrial"/>
    <property type="match status" value="1"/>
</dbReference>
<comment type="pathway">
    <text evidence="12">Cofactor biosynthesis; ubiquinone biosynthesis.</text>
</comment>
<feature type="binding site" evidence="12">
    <location>
        <position position="594"/>
    </location>
    <ligand>
        <name>S-adenosyl-L-methionine</name>
        <dbReference type="ChEBI" id="CHEBI:59789"/>
    </ligand>
</feature>
<dbReference type="OrthoDB" id="248233at2759"/>
<evidence type="ECO:0000256" key="12">
    <source>
        <dbReference type="HAMAP-Rule" id="MF_03191"/>
    </source>
</evidence>
<evidence type="ECO:0000256" key="9">
    <source>
        <dbReference type="ARBA" id="ARBA00023134"/>
    </source>
</evidence>
<keyword evidence="12" id="KW-0496">Mitochondrion</keyword>
<dbReference type="CDD" id="cd02440">
    <property type="entry name" value="AdoMet_MTases"/>
    <property type="match status" value="1"/>
</dbReference>
<dbReference type="SUPFAM" id="SSF52540">
    <property type="entry name" value="P-loop containing nucleoside triphosphate hydrolases"/>
    <property type="match status" value="1"/>
</dbReference>